<dbReference type="InterPro" id="IPR025432">
    <property type="entry name" value="YhfH-like"/>
</dbReference>
<dbReference type="GeneID" id="89471078"/>
<name>A0A072NYB2_SCHAZ</name>
<dbReference type="OrthoDB" id="1122256at2"/>
<dbReference type="Pfam" id="PF14149">
    <property type="entry name" value="YhfH"/>
    <property type="match status" value="1"/>
</dbReference>
<dbReference type="EMBL" id="JJRY01000009">
    <property type="protein sequence ID" value="KEF38230.1"/>
    <property type="molecule type" value="Genomic_DNA"/>
</dbReference>
<dbReference type="Proteomes" id="UP000027936">
    <property type="component" value="Unassembled WGS sequence"/>
</dbReference>
<evidence type="ECO:0000313" key="1">
    <source>
        <dbReference type="EMBL" id="KEF38230.1"/>
    </source>
</evidence>
<reference evidence="1 2" key="1">
    <citation type="submission" date="2014-04" db="EMBL/GenBank/DDBJ databases">
        <title>Draft genome sequence of Bacillus azotoformans MEV2011, a (co-) denitrifying strain unable to grow in the presence of oxygen.</title>
        <authorList>
            <person name="Nielsen M."/>
            <person name="Schreiber L."/>
            <person name="Finster K."/>
            <person name="Schramm A."/>
        </authorList>
    </citation>
    <scope>NUCLEOTIDE SEQUENCE [LARGE SCALE GENOMIC DNA]</scope>
    <source>
        <strain evidence="1 2">MEV2011</strain>
    </source>
</reference>
<sequence length="43" mass="4872">MVQSSTEFFKNLPPKTCCDCGAVIDEMAESYLNQCDHCLRDVE</sequence>
<dbReference type="PATRIC" id="fig|1348973.3.peg.2567"/>
<gene>
    <name evidence="1" type="ORF">M670_02652</name>
</gene>
<protein>
    <submittedName>
        <fullName evidence="1">YhfH-like protein</fullName>
    </submittedName>
</protein>
<evidence type="ECO:0000313" key="2">
    <source>
        <dbReference type="Proteomes" id="UP000027936"/>
    </source>
</evidence>
<organism evidence="1 2">
    <name type="scientific">Schinkia azotoformans MEV2011</name>
    <dbReference type="NCBI Taxonomy" id="1348973"/>
    <lineage>
        <taxon>Bacteria</taxon>
        <taxon>Bacillati</taxon>
        <taxon>Bacillota</taxon>
        <taxon>Bacilli</taxon>
        <taxon>Bacillales</taxon>
        <taxon>Bacillaceae</taxon>
        <taxon>Calidifontibacillus/Schinkia group</taxon>
        <taxon>Schinkia</taxon>
    </lineage>
</organism>
<comment type="caution">
    <text evidence="1">The sequence shown here is derived from an EMBL/GenBank/DDBJ whole genome shotgun (WGS) entry which is preliminary data.</text>
</comment>
<dbReference type="AlphaFoldDB" id="A0A072NYB2"/>
<accession>A0A072NYB2</accession>
<proteinExistence type="predicted"/>
<dbReference type="RefSeq" id="WP_003329348.1">
    <property type="nucleotide sequence ID" value="NZ_JJRY01000009.1"/>
</dbReference>